<dbReference type="Proteomes" id="UP001497623">
    <property type="component" value="Unassembled WGS sequence"/>
</dbReference>
<dbReference type="InterPro" id="IPR050938">
    <property type="entry name" value="Collagen_Structural_Proteins"/>
</dbReference>
<dbReference type="AlphaFoldDB" id="A0AAV2R1F0"/>
<accession>A0AAV2R1F0</accession>
<dbReference type="Gene3D" id="3.10.100.10">
    <property type="entry name" value="Mannose-Binding Protein A, subunit A"/>
    <property type="match status" value="1"/>
</dbReference>
<evidence type="ECO:0000256" key="2">
    <source>
        <dbReference type="SAM" id="MobiDB-lite"/>
    </source>
</evidence>
<comment type="caution">
    <text evidence="4">The sequence shown here is derived from an EMBL/GenBank/DDBJ whole genome shotgun (WGS) entry which is preliminary data.</text>
</comment>
<name>A0AAV2R1F0_MEGNR</name>
<proteinExistence type="predicted"/>
<dbReference type="InterPro" id="IPR016187">
    <property type="entry name" value="CTDL_fold"/>
</dbReference>
<feature type="compositionally biased region" description="Basic and acidic residues" evidence="2">
    <location>
        <begin position="508"/>
        <end position="517"/>
    </location>
</feature>
<feature type="compositionally biased region" description="Pro residues" evidence="2">
    <location>
        <begin position="542"/>
        <end position="553"/>
    </location>
</feature>
<protein>
    <recommendedName>
        <fullName evidence="3">Collagenase NC10/endostatin domain-containing protein</fullName>
    </recommendedName>
</protein>
<feature type="non-terminal residue" evidence="4">
    <location>
        <position position="931"/>
    </location>
</feature>
<evidence type="ECO:0000256" key="1">
    <source>
        <dbReference type="ARBA" id="ARBA00023119"/>
    </source>
</evidence>
<feature type="region of interest" description="Disordered" evidence="2">
    <location>
        <begin position="479"/>
        <end position="574"/>
    </location>
</feature>
<dbReference type="InterPro" id="IPR016186">
    <property type="entry name" value="C-type_lectin-like/link_sf"/>
</dbReference>
<keyword evidence="1" id="KW-0176">Collagen</keyword>
<dbReference type="Pfam" id="PF06482">
    <property type="entry name" value="Endostatin"/>
    <property type="match status" value="1"/>
</dbReference>
<organism evidence="4 5">
    <name type="scientific">Meganyctiphanes norvegica</name>
    <name type="common">Northern krill</name>
    <name type="synonym">Thysanopoda norvegica</name>
    <dbReference type="NCBI Taxonomy" id="48144"/>
    <lineage>
        <taxon>Eukaryota</taxon>
        <taxon>Metazoa</taxon>
        <taxon>Ecdysozoa</taxon>
        <taxon>Arthropoda</taxon>
        <taxon>Crustacea</taxon>
        <taxon>Multicrustacea</taxon>
        <taxon>Malacostraca</taxon>
        <taxon>Eumalacostraca</taxon>
        <taxon>Eucarida</taxon>
        <taxon>Euphausiacea</taxon>
        <taxon>Euphausiidae</taxon>
        <taxon>Meganyctiphanes</taxon>
    </lineage>
</organism>
<evidence type="ECO:0000313" key="4">
    <source>
        <dbReference type="EMBL" id="CAL4105174.1"/>
    </source>
</evidence>
<evidence type="ECO:0000259" key="3">
    <source>
        <dbReference type="Pfam" id="PF06482"/>
    </source>
</evidence>
<dbReference type="PANTHER" id="PTHR37456:SF6">
    <property type="entry name" value="COLLAGEN ALPHA-1(XXIII) CHAIN-LIKE ISOFORM X2"/>
    <property type="match status" value="1"/>
</dbReference>
<dbReference type="GO" id="GO:0005581">
    <property type="term" value="C:collagen trimer"/>
    <property type="evidence" value="ECO:0007669"/>
    <property type="project" value="UniProtKB-KW"/>
</dbReference>
<evidence type="ECO:0000313" key="5">
    <source>
        <dbReference type="Proteomes" id="UP001497623"/>
    </source>
</evidence>
<sequence>MGAVCRSRYVAPSSSSLMVLTVVSKLQHGSPIMTRDRELKASDIGIPLPKKECNRPGKKDHFEEYWIKQSLDTPWIYFQNIQINTFGEQWANMLNCSTNMGAVCRSRTSHVTGAPWPCMQDRSTNRPGKGTPGPQGERGMPGRRGEKGERGELGAPGVEGQQGQKGEAGVDGLLGPGGPPGPPGPAGPPGWTWGETDTKMLYDSCVDPETAAVLYEYSKPDDKCGLGPYPDTAPSPQKNNIRGPKGVICLPEGMSKTTPENPQSPKTNIKGSQMSKIMPNHPRPPPKAIFRGLILAQGIYIYAQLFLKMRKKSKILQCSTGEGIPFVIFPKMESFWQCFDIAKNCSIKKSLKSIKLALSKRNDSLRWRLSGGRLEQKVREMRSIKCSNHNYHGTGAINTHMVMSRKAPCDCSEVNSSLLNNFQSQTFLENGNVDTSFHQGTPHMTLPVRQSGKRPGHHSIYQYLKFSRCITSARHTSLGTLKHNEPMRKPLQNGGTPGPQGERGMPGRRGEKGERGELGAPGVEGQQGQKGEAGVDGLLGPGGPPGPPGPAGPPGWTWGETDTKMGPPGTPGFSLPPRYGSYPGDREHASTPTLNLNNPITFTSRAALLLAHRDSPYKRGTLAYVVADDSLFMSGAHGWREVMTFEIDIPSPSTPSNPTKPSTPNPIVEVLPEVLPEKITPDHNSIGRTWHGEWGEPMTTNVEEEWNIKELRVAALNEPWSGDLRGVYSADYACYRQARSVGLKGTFRALLSSPSHDLSSLVRSTDRHQPIINLRGIPVISSWKDVVSGSGGRFLEEPEILSFDGRNVLLDNAWPVKYIWHGANRYGETLAKVNCNAWNTDSSSAFGMAAPLRTKHLLQQEKVACDNHLIVLCIEATTTLPKRRRRELLLEEMKNSTQLHHHRNSKHRIQLKNRYKKIHTRILVNKNIHPQ</sequence>
<feature type="compositionally biased region" description="Basic and acidic residues" evidence="2">
    <location>
        <begin position="143"/>
        <end position="152"/>
    </location>
</feature>
<dbReference type="InterPro" id="IPR010515">
    <property type="entry name" value="Collagenase_NC10/endostatin"/>
</dbReference>
<dbReference type="Pfam" id="PF01391">
    <property type="entry name" value="Collagen"/>
    <property type="match status" value="1"/>
</dbReference>
<feature type="domain" description="Collagenase NC10/endostatin" evidence="3">
    <location>
        <begin position="711"/>
        <end position="877"/>
    </location>
</feature>
<reference evidence="4 5" key="1">
    <citation type="submission" date="2024-05" db="EMBL/GenBank/DDBJ databases">
        <authorList>
            <person name="Wallberg A."/>
        </authorList>
    </citation>
    <scope>NUCLEOTIDE SEQUENCE [LARGE SCALE GENOMIC DNA]</scope>
</reference>
<dbReference type="PANTHER" id="PTHR37456">
    <property type="entry name" value="SI:CH211-266K2.1"/>
    <property type="match status" value="1"/>
</dbReference>
<gene>
    <name evidence="4" type="ORF">MNOR_LOCUS18043</name>
</gene>
<dbReference type="EMBL" id="CAXKWB010012706">
    <property type="protein sequence ID" value="CAL4105174.1"/>
    <property type="molecule type" value="Genomic_DNA"/>
</dbReference>
<feature type="compositionally biased region" description="Pro residues" evidence="2">
    <location>
        <begin position="177"/>
        <end position="188"/>
    </location>
</feature>
<feature type="region of interest" description="Disordered" evidence="2">
    <location>
        <begin position="115"/>
        <end position="195"/>
    </location>
</feature>
<dbReference type="InterPro" id="IPR008160">
    <property type="entry name" value="Collagen"/>
</dbReference>
<dbReference type="SUPFAM" id="SSF56436">
    <property type="entry name" value="C-type lectin-like"/>
    <property type="match status" value="1"/>
</dbReference>
<keyword evidence="5" id="KW-1185">Reference proteome</keyword>